<keyword evidence="3" id="KW-0804">Transcription</keyword>
<dbReference type="InterPro" id="IPR011075">
    <property type="entry name" value="TetR_C"/>
</dbReference>
<evidence type="ECO:0000313" key="6">
    <source>
        <dbReference type="EMBL" id="TQS44709.1"/>
    </source>
</evidence>
<evidence type="ECO:0000256" key="4">
    <source>
        <dbReference type="PROSITE-ProRule" id="PRU00335"/>
    </source>
</evidence>
<dbReference type="GO" id="GO:0003700">
    <property type="term" value="F:DNA-binding transcription factor activity"/>
    <property type="evidence" value="ECO:0007669"/>
    <property type="project" value="TreeGrafter"/>
</dbReference>
<dbReference type="GO" id="GO:0000976">
    <property type="term" value="F:transcription cis-regulatory region binding"/>
    <property type="evidence" value="ECO:0007669"/>
    <property type="project" value="TreeGrafter"/>
</dbReference>
<dbReference type="SUPFAM" id="SSF48498">
    <property type="entry name" value="Tetracyclin repressor-like, C-terminal domain"/>
    <property type="match status" value="1"/>
</dbReference>
<evidence type="ECO:0000313" key="7">
    <source>
        <dbReference type="Proteomes" id="UP000317982"/>
    </source>
</evidence>
<name>A0A545ATP5_9ACTN</name>
<feature type="DNA-binding region" description="H-T-H motif" evidence="4">
    <location>
        <begin position="39"/>
        <end position="58"/>
    </location>
</feature>
<keyword evidence="2 4" id="KW-0238">DNA-binding</keyword>
<sequence length="201" mass="21634">MDAVDVHRGNRHGRSEAARAAVLHAADDLLAERGFAGVTIEGIAERAGVSKQTIYRWWPSKVDVLFEALGDDLAEDLTPPDTGVFADDLRDYLRTLALFLTHSDPGAVLRALTGQAQHDPALAERLRAEHLRPQRERERALLARAGLPPGPGTDAALDRLTGPIYYRVLVTGDPVPPSFTDALADAFLSPGRDHSSASSSA</sequence>
<dbReference type="SUPFAM" id="SSF46689">
    <property type="entry name" value="Homeodomain-like"/>
    <property type="match status" value="1"/>
</dbReference>
<evidence type="ECO:0000256" key="1">
    <source>
        <dbReference type="ARBA" id="ARBA00023015"/>
    </source>
</evidence>
<dbReference type="PANTHER" id="PTHR30055">
    <property type="entry name" value="HTH-TYPE TRANSCRIPTIONAL REGULATOR RUTR"/>
    <property type="match status" value="1"/>
</dbReference>
<dbReference type="PRINTS" id="PR00455">
    <property type="entry name" value="HTHTETR"/>
</dbReference>
<proteinExistence type="predicted"/>
<accession>A0A545ATP5</accession>
<dbReference type="OrthoDB" id="9796019at2"/>
<feature type="domain" description="HTH tetR-type" evidence="5">
    <location>
        <begin position="16"/>
        <end position="76"/>
    </location>
</feature>
<dbReference type="EMBL" id="VIRS01000007">
    <property type="protein sequence ID" value="TQS44709.1"/>
    <property type="molecule type" value="Genomic_DNA"/>
</dbReference>
<evidence type="ECO:0000259" key="5">
    <source>
        <dbReference type="PROSITE" id="PS50977"/>
    </source>
</evidence>
<evidence type="ECO:0000256" key="2">
    <source>
        <dbReference type="ARBA" id="ARBA00023125"/>
    </source>
</evidence>
<gene>
    <name evidence="6" type="ORF">FL583_12100</name>
</gene>
<reference evidence="6 7" key="1">
    <citation type="submission" date="2019-07" db="EMBL/GenBank/DDBJ databases">
        <title>Cryptosporangium phraense sp. nov., isolated from plant litter.</title>
        <authorList>
            <person name="Suriyachadkun C."/>
        </authorList>
    </citation>
    <scope>NUCLEOTIDE SEQUENCE [LARGE SCALE GENOMIC DNA]</scope>
    <source>
        <strain evidence="6 7">A-T 5661</strain>
    </source>
</reference>
<dbReference type="InterPro" id="IPR001647">
    <property type="entry name" value="HTH_TetR"/>
</dbReference>
<dbReference type="PANTHER" id="PTHR30055:SF148">
    <property type="entry name" value="TETR-FAMILY TRANSCRIPTIONAL REGULATOR"/>
    <property type="match status" value="1"/>
</dbReference>
<evidence type="ECO:0000256" key="3">
    <source>
        <dbReference type="ARBA" id="ARBA00023163"/>
    </source>
</evidence>
<dbReference type="Pfam" id="PF16859">
    <property type="entry name" value="TetR_C_11"/>
    <property type="match status" value="1"/>
</dbReference>
<dbReference type="InterPro" id="IPR050109">
    <property type="entry name" value="HTH-type_TetR-like_transc_reg"/>
</dbReference>
<dbReference type="InterPro" id="IPR036271">
    <property type="entry name" value="Tet_transcr_reg_TetR-rel_C_sf"/>
</dbReference>
<organism evidence="6 7">
    <name type="scientific">Cryptosporangium phraense</name>
    <dbReference type="NCBI Taxonomy" id="2593070"/>
    <lineage>
        <taxon>Bacteria</taxon>
        <taxon>Bacillati</taxon>
        <taxon>Actinomycetota</taxon>
        <taxon>Actinomycetes</taxon>
        <taxon>Cryptosporangiales</taxon>
        <taxon>Cryptosporangiaceae</taxon>
        <taxon>Cryptosporangium</taxon>
    </lineage>
</organism>
<dbReference type="Pfam" id="PF00440">
    <property type="entry name" value="TetR_N"/>
    <property type="match status" value="1"/>
</dbReference>
<comment type="caution">
    <text evidence="6">The sequence shown here is derived from an EMBL/GenBank/DDBJ whole genome shotgun (WGS) entry which is preliminary data.</text>
</comment>
<dbReference type="PROSITE" id="PS50977">
    <property type="entry name" value="HTH_TETR_2"/>
    <property type="match status" value="1"/>
</dbReference>
<dbReference type="InParanoid" id="A0A545ATP5"/>
<keyword evidence="7" id="KW-1185">Reference proteome</keyword>
<keyword evidence="1" id="KW-0805">Transcription regulation</keyword>
<dbReference type="AlphaFoldDB" id="A0A545ATP5"/>
<dbReference type="InterPro" id="IPR001387">
    <property type="entry name" value="Cro/C1-type_HTH"/>
</dbReference>
<protein>
    <submittedName>
        <fullName evidence="6">TetR/AcrR family transcriptional regulator</fullName>
    </submittedName>
</protein>
<dbReference type="CDD" id="cd00093">
    <property type="entry name" value="HTH_XRE"/>
    <property type="match status" value="1"/>
</dbReference>
<dbReference type="InterPro" id="IPR009057">
    <property type="entry name" value="Homeodomain-like_sf"/>
</dbReference>
<dbReference type="Gene3D" id="1.10.357.10">
    <property type="entry name" value="Tetracycline Repressor, domain 2"/>
    <property type="match status" value="1"/>
</dbReference>
<dbReference type="Gene3D" id="1.10.10.60">
    <property type="entry name" value="Homeodomain-like"/>
    <property type="match status" value="1"/>
</dbReference>
<dbReference type="Proteomes" id="UP000317982">
    <property type="component" value="Unassembled WGS sequence"/>
</dbReference>